<organism evidence="8 9">
    <name type="scientific">Desulfarculus baarsii (strain ATCC 33931 / DSM 2075 / LMG 7858 / VKM B-1802 / 2st14)</name>
    <dbReference type="NCBI Taxonomy" id="644282"/>
    <lineage>
        <taxon>Bacteria</taxon>
        <taxon>Pseudomonadati</taxon>
        <taxon>Thermodesulfobacteriota</taxon>
        <taxon>Desulfarculia</taxon>
        <taxon>Desulfarculales</taxon>
        <taxon>Desulfarculaceae</taxon>
        <taxon>Desulfarculus</taxon>
    </lineage>
</organism>
<keyword evidence="4 5" id="KW-0687">Ribonucleoprotein</keyword>
<dbReference type="Proteomes" id="UP000009047">
    <property type="component" value="Chromosome"/>
</dbReference>
<keyword evidence="1 5" id="KW-0699">rRNA-binding</keyword>
<dbReference type="InterPro" id="IPR029751">
    <property type="entry name" value="Ribosomal_L25_dom"/>
</dbReference>
<proteinExistence type="inferred from homology"/>
<comment type="subunit">
    <text evidence="5">Part of the 50S ribosomal subunit; part of the 5S rRNA/L5/L18/L25 subcomplex. Contacts the 5S rRNA. Binds to the 5S rRNA independently of L5 and L18.</text>
</comment>
<dbReference type="HAMAP" id="MF_01334">
    <property type="entry name" value="Ribosomal_bL25_CTC"/>
    <property type="match status" value="1"/>
</dbReference>
<feature type="domain" description="Large ribosomal subunit protein bL25 L25" evidence="6">
    <location>
        <begin position="6"/>
        <end position="94"/>
    </location>
</feature>
<dbReference type="GO" id="GO:0008097">
    <property type="term" value="F:5S rRNA binding"/>
    <property type="evidence" value="ECO:0007669"/>
    <property type="project" value="InterPro"/>
</dbReference>
<dbReference type="Pfam" id="PF14693">
    <property type="entry name" value="Ribosomal_TL5_C"/>
    <property type="match status" value="1"/>
</dbReference>
<evidence type="ECO:0000256" key="5">
    <source>
        <dbReference type="HAMAP-Rule" id="MF_01334"/>
    </source>
</evidence>
<accession>E1QEW4</accession>
<dbReference type="InterPro" id="IPR037121">
    <property type="entry name" value="Ribosomal_bL25_C"/>
</dbReference>
<dbReference type="STRING" id="644282.Deba_0728"/>
<comment type="similarity">
    <text evidence="5">Belongs to the bacterial ribosomal protein bL25 family. CTC subfamily.</text>
</comment>
<evidence type="ECO:0000256" key="2">
    <source>
        <dbReference type="ARBA" id="ARBA00022884"/>
    </source>
</evidence>
<evidence type="ECO:0000256" key="1">
    <source>
        <dbReference type="ARBA" id="ARBA00022730"/>
    </source>
</evidence>
<dbReference type="eggNOG" id="COG1825">
    <property type="taxonomic scope" value="Bacteria"/>
</dbReference>
<evidence type="ECO:0000256" key="4">
    <source>
        <dbReference type="ARBA" id="ARBA00023274"/>
    </source>
</evidence>
<dbReference type="InterPro" id="IPR020930">
    <property type="entry name" value="Ribosomal_uL5_bac-type"/>
</dbReference>
<protein>
    <recommendedName>
        <fullName evidence="5">Large ribosomal subunit protein bL25</fullName>
    </recommendedName>
    <alternativeName>
        <fullName evidence="5">General stress protein CTC</fullName>
    </alternativeName>
</protein>
<dbReference type="GO" id="GO:0006412">
    <property type="term" value="P:translation"/>
    <property type="evidence" value="ECO:0007669"/>
    <property type="project" value="UniProtKB-UniRule"/>
</dbReference>
<dbReference type="InterPro" id="IPR011035">
    <property type="entry name" value="Ribosomal_bL25/Gln-tRNA_synth"/>
</dbReference>
<dbReference type="NCBIfam" id="TIGR00731">
    <property type="entry name" value="bL25_bact_ctc"/>
    <property type="match status" value="1"/>
</dbReference>
<dbReference type="HOGENOM" id="CLU_075939_2_1_7"/>
<comment type="function">
    <text evidence="5">This is one of the proteins that binds to the 5S RNA in the ribosome where it forms part of the central protuberance.</text>
</comment>
<dbReference type="InterPro" id="IPR001021">
    <property type="entry name" value="Ribosomal_bL25_long"/>
</dbReference>
<dbReference type="AlphaFoldDB" id="E1QEW4"/>
<keyword evidence="9" id="KW-1185">Reference proteome</keyword>
<evidence type="ECO:0000313" key="9">
    <source>
        <dbReference type="Proteomes" id="UP000009047"/>
    </source>
</evidence>
<evidence type="ECO:0000259" key="7">
    <source>
        <dbReference type="Pfam" id="PF14693"/>
    </source>
</evidence>
<dbReference type="Gene3D" id="2.170.120.20">
    <property type="entry name" value="Ribosomal protein L25, beta domain"/>
    <property type="match status" value="1"/>
</dbReference>
<dbReference type="OrthoDB" id="9786489at2"/>
<dbReference type="KEGG" id="dbr:Deba_0728"/>
<dbReference type="InterPro" id="IPR020057">
    <property type="entry name" value="Ribosomal_bL25_b-dom"/>
</dbReference>
<dbReference type="RefSeq" id="WP_013257555.1">
    <property type="nucleotide sequence ID" value="NC_014365.1"/>
</dbReference>
<dbReference type="Gene3D" id="2.40.240.10">
    <property type="entry name" value="Ribosomal Protein L25, Chain P"/>
    <property type="match status" value="1"/>
</dbReference>
<keyword evidence="3 5" id="KW-0689">Ribosomal protein</keyword>
<dbReference type="GO" id="GO:0022625">
    <property type="term" value="C:cytosolic large ribosomal subunit"/>
    <property type="evidence" value="ECO:0007669"/>
    <property type="project" value="TreeGrafter"/>
</dbReference>
<dbReference type="CDD" id="cd00495">
    <property type="entry name" value="Ribosomal_L25_TL5_CTC"/>
    <property type="match status" value="1"/>
</dbReference>
<dbReference type="PANTHER" id="PTHR33284">
    <property type="entry name" value="RIBOSOMAL PROTEIN L25/GLN-TRNA SYNTHETASE, ANTI-CODON-BINDING DOMAIN-CONTAINING PROTEIN"/>
    <property type="match status" value="1"/>
</dbReference>
<name>E1QEW4_DESB2</name>
<gene>
    <name evidence="5" type="primary">rplY</name>
    <name evidence="5" type="synonym">ctc</name>
    <name evidence="8" type="ordered locus">Deba_0728</name>
</gene>
<evidence type="ECO:0000259" key="6">
    <source>
        <dbReference type="Pfam" id="PF01386"/>
    </source>
</evidence>
<dbReference type="InterPro" id="IPR020056">
    <property type="entry name" value="Rbsml_bL25/Gln-tRNA_synth_N"/>
</dbReference>
<dbReference type="PANTHER" id="PTHR33284:SF1">
    <property type="entry name" value="RIBOSOMAL PROTEIN L25_GLN-TRNA SYNTHETASE, ANTI-CODON-BINDING DOMAIN-CONTAINING PROTEIN"/>
    <property type="match status" value="1"/>
</dbReference>
<keyword evidence="2 5" id="KW-0694">RNA-binding</keyword>
<dbReference type="Pfam" id="PF01386">
    <property type="entry name" value="Ribosomal_L25p"/>
    <property type="match status" value="1"/>
</dbReference>
<evidence type="ECO:0000313" key="8">
    <source>
        <dbReference type="EMBL" id="ADK84100.1"/>
    </source>
</evidence>
<dbReference type="GO" id="GO:0003735">
    <property type="term" value="F:structural constituent of ribosome"/>
    <property type="evidence" value="ECO:0007669"/>
    <property type="project" value="InterPro"/>
</dbReference>
<dbReference type="SUPFAM" id="SSF50715">
    <property type="entry name" value="Ribosomal protein L25-like"/>
    <property type="match status" value="1"/>
</dbReference>
<feature type="domain" description="Large ribosomal subunit protein bL25 beta" evidence="7">
    <location>
        <begin position="102"/>
        <end position="184"/>
    </location>
</feature>
<sequence>MKQIPLAAARRETTGKGAARQMRAAGKIPAVVYSAGKPAENLMVEAREVDRLLRQSGGGSAFLSLSVADEPARLAMLQEMQFDYLGKKVIHIDFHQIKADEEISVEAPIELVGEAKGAAEGGLINQNLYSVLLRGRIADIPDAVVVDISGLDLGDNIHSTDLTLPQNVAMVSEESVLVVACVAPNTGGDSGAEEEGGEAEEE</sequence>
<dbReference type="EMBL" id="CP002085">
    <property type="protein sequence ID" value="ADK84100.1"/>
    <property type="molecule type" value="Genomic_DNA"/>
</dbReference>
<reference evidence="8 9" key="1">
    <citation type="journal article" date="2010" name="Stand. Genomic Sci.">
        <title>Complete genome sequence of Desulfarculus baarsii type strain (2st14).</title>
        <authorList>
            <person name="Sun H."/>
            <person name="Spring S."/>
            <person name="Lapidus A."/>
            <person name="Davenport K."/>
            <person name="Del Rio T.G."/>
            <person name="Tice H."/>
            <person name="Nolan M."/>
            <person name="Copeland A."/>
            <person name="Cheng J.F."/>
            <person name="Lucas S."/>
            <person name="Tapia R."/>
            <person name="Goodwin L."/>
            <person name="Pitluck S."/>
            <person name="Ivanova N."/>
            <person name="Pagani I."/>
            <person name="Mavromatis K."/>
            <person name="Ovchinnikova G."/>
            <person name="Pati A."/>
            <person name="Chen A."/>
            <person name="Palaniappan K."/>
            <person name="Hauser L."/>
            <person name="Chang Y.J."/>
            <person name="Jeffries C.D."/>
            <person name="Detter J.C."/>
            <person name="Han C."/>
            <person name="Rohde M."/>
            <person name="Brambilla E."/>
            <person name="Goker M."/>
            <person name="Woyke T."/>
            <person name="Bristow J."/>
            <person name="Eisen J.A."/>
            <person name="Markowitz V."/>
            <person name="Hugenholtz P."/>
            <person name="Kyrpides N.C."/>
            <person name="Klenk H.P."/>
            <person name="Land M."/>
        </authorList>
    </citation>
    <scope>NUCLEOTIDE SEQUENCE [LARGE SCALE GENOMIC DNA]</scope>
    <source>
        <strain evidence="9">ATCC 33931 / DSM 2075 / LMG 7858 / VKM B-1802 / 2st14</strain>
    </source>
</reference>
<evidence type="ECO:0000256" key="3">
    <source>
        <dbReference type="ARBA" id="ARBA00022980"/>
    </source>
</evidence>